<protein>
    <recommendedName>
        <fullName evidence="11">Borealin N-terminal domain-containing protein</fullName>
    </recommendedName>
</protein>
<dbReference type="VEuPathDB" id="TrichDB:TRFO_21019"/>
<dbReference type="InterPro" id="IPR018851">
    <property type="entry name" value="Borealin_N"/>
</dbReference>
<keyword evidence="4" id="KW-0158">Chromosome</keyword>
<dbReference type="AlphaFoldDB" id="A0A1J4KKN8"/>
<feature type="compositionally biased region" description="Low complexity" evidence="10">
    <location>
        <begin position="127"/>
        <end position="163"/>
    </location>
</feature>
<keyword evidence="6" id="KW-0498">Mitosis</keyword>
<dbReference type="EMBL" id="MLAK01000626">
    <property type="protein sequence ID" value="OHT09933.1"/>
    <property type="molecule type" value="Genomic_DNA"/>
</dbReference>
<sequence>MNSESVLADFDQEVKSRCELIRVNAENVSANLQSALDLTLLAIPELVRKMPVKELMEKFDGDIQKAATYYSSMKTPPSSPKKKTTSPTLNNAPSATGNKKIIRKEVTPTRQKSPGGSRTSTKSPKNPLTKSSTHLTTTHAAPSHVVHPPNSHNSPSRPSTPSRTARKRTPTKSPKMPKKP</sequence>
<evidence type="ECO:0000256" key="6">
    <source>
        <dbReference type="ARBA" id="ARBA00022776"/>
    </source>
</evidence>
<evidence type="ECO:0000256" key="2">
    <source>
        <dbReference type="ARBA" id="ARBA00004584"/>
    </source>
</evidence>
<evidence type="ECO:0000256" key="10">
    <source>
        <dbReference type="SAM" id="MobiDB-lite"/>
    </source>
</evidence>
<name>A0A1J4KKN8_9EUKA</name>
<keyword evidence="9" id="KW-0137">Centromere</keyword>
<evidence type="ECO:0000313" key="13">
    <source>
        <dbReference type="Proteomes" id="UP000179807"/>
    </source>
</evidence>
<feature type="region of interest" description="Disordered" evidence="10">
    <location>
        <begin position="70"/>
        <end position="180"/>
    </location>
</feature>
<reference evidence="12" key="1">
    <citation type="submission" date="2016-10" db="EMBL/GenBank/DDBJ databases">
        <authorList>
            <person name="Benchimol M."/>
            <person name="Almeida L.G."/>
            <person name="Vasconcelos A.T."/>
            <person name="Perreira-Neves A."/>
            <person name="Rosa I.A."/>
            <person name="Tasca T."/>
            <person name="Bogo M.R."/>
            <person name="de Souza W."/>
        </authorList>
    </citation>
    <scope>NUCLEOTIDE SEQUENCE [LARGE SCALE GENOMIC DNA]</scope>
    <source>
        <strain evidence="12">K</strain>
    </source>
</reference>
<keyword evidence="8" id="KW-0131">Cell cycle</keyword>
<dbReference type="Proteomes" id="UP000179807">
    <property type="component" value="Unassembled WGS sequence"/>
</dbReference>
<evidence type="ECO:0000313" key="12">
    <source>
        <dbReference type="EMBL" id="OHT09933.1"/>
    </source>
</evidence>
<comment type="subcellular location">
    <subcellularLocation>
        <location evidence="2">Chromosome</location>
        <location evidence="2">Centromere</location>
    </subcellularLocation>
    <subcellularLocation>
        <location evidence="1">Nucleus</location>
    </subcellularLocation>
</comment>
<evidence type="ECO:0000256" key="9">
    <source>
        <dbReference type="ARBA" id="ARBA00023328"/>
    </source>
</evidence>
<comment type="similarity">
    <text evidence="3">Belongs to the borealin family.</text>
</comment>
<dbReference type="RefSeq" id="XP_068363069.1">
    <property type="nucleotide sequence ID" value="XM_068501716.1"/>
</dbReference>
<dbReference type="GeneID" id="94836420"/>
<evidence type="ECO:0000256" key="1">
    <source>
        <dbReference type="ARBA" id="ARBA00004123"/>
    </source>
</evidence>
<keyword evidence="5" id="KW-0132">Cell division</keyword>
<evidence type="ECO:0000259" key="11">
    <source>
        <dbReference type="Pfam" id="PF10444"/>
    </source>
</evidence>
<keyword evidence="7" id="KW-0539">Nucleus</keyword>
<dbReference type="PANTHER" id="PTHR16040">
    <property type="entry name" value="AUSTRALIN, ISOFORM A-RELATED"/>
    <property type="match status" value="1"/>
</dbReference>
<keyword evidence="13" id="KW-1185">Reference proteome</keyword>
<accession>A0A1J4KKN8</accession>
<feature type="compositionally biased region" description="Polar residues" evidence="10">
    <location>
        <begin position="108"/>
        <end position="126"/>
    </location>
</feature>
<comment type="caution">
    <text evidence="12">The sequence shown here is derived from an EMBL/GenBank/DDBJ whole genome shotgun (WGS) entry which is preliminary data.</text>
</comment>
<evidence type="ECO:0000256" key="8">
    <source>
        <dbReference type="ARBA" id="ARBA00023306"/>
    </source>
</evidence>
<feature type="compositionally biased region" description="Basic residues" evidence="10">
    <location>
        <begin position="164"/>
        <end position="180"/>
    </location>
</feature>
<dbReference type="GO" id="GO:0000775">
    <property type="term" value="C:chromosome, centromeric region"/>
    <property type="evidence" value="ECO:0007669"/>
    <property type="project" value="UniProtKB-SubCell"/>
</dbReference>
<proteinExistence type="inferred from homology"/>
<organism evidence="12 13">
    <name type="scientific">Tritrichomonas foetus</name>
    <dbReference type="NCBI Taxonomy" id="1144522"/>
    <lineage>
        <taxon>Eukaryota</taxon>
        <taxon>Metamonada</taxon>
        <taxon>Parabasalia</taxon>
        <taxon>Tritrichomonadida</taxon>
        <taxon>Tritrichomonadidae</taxon>
        <taxon>Tritrichomonas</taxon>
    </lineage>
</organism>
<evidence type="ECO:0000256" key="3">
    <source>
        <dbReference type="ARBA" id="ARBA00009914"/>
    </source>
</evidence>
<dbReference type="GO" id="GO:0051301">
    <property type="term" value="P:cell division"/>
    <property type="evidence" value="ECO:0007669"/>
    <property type="project" value="UniProtKB-KW"/>
</dbReference>
<dbReference type="PANTHER" id="PTHR16040:SF7">
    <property type="entry name" value="AUSTRALIN, ISOFORM A-RELATED"/>
    <property type="match status" value="1"/>
</dbReference>
<feature type="domain" description="Borealin N-terminal" evidence="11">
    <location>
        <begin position="4"/>
        <end position="58"/>
    </location>
</feature>
<dbReference type="GO" id="GO:0005634">
    <property type="term" value="C:nucleus"/>
    <property type="evidence" value="ECO:0007669"/>
    <property type="project" value="UniProtKB-SubCell"/>
</dbReference>
<gene>
    <name evidence="12" type="ORF">TRFO_21019</name>
</gene>
<dbReference type="Gene3D" id="6.10.250.1900">
    <property type="match status" value="1"/>
</dbReference>
<dbReference type="InterPro" id="IPR018867">
    <property type="entry name" value="Cell_div_borealin"/>
</dbReference>
<evidence type="ECO:0000256" key="5">
    <source>
        <dbReference type="ARBA" id="ARBA00022618"/>
    </source>
</evidence>
<dbReference type="OrthoDB" id="2392550at2759"/>
<evidence type="ECO:0000256" key="4">
    <source>
        <dbReference type="ARBA" id="ARBA00022454"/>
    </source>
</evidence>
<dbReference type="Pfam" id="PF10444">
    <property type="entry name" value="Nbl1_Borealin_N"/>
    <property type="match status" value="1"/>
</dbReference>
<evidence type="ECO:0000256" key="7">
    <source>
        <dbReference type="ARBA" id="ARBA00023242"/>
    </source>
</evidence>